<accession>A0ACC0DCG5</accession>
<comment type="caution">
    <text evidence="1">The sequence shown here is derived from an EMBL/GenBank/DDBJ whole genome shotgun (WGS) entry which is preliminary data.</text>
</comment>
<proteinExistence type="predicted"/>
<protein>
    <submittedName>
        <fullName evidence="1">Uncharacterized protein</fullName>
    </submittedName>
</protein>
<name>A0ACC0DCG5_9PEZI</name>
<reference evidence="1 2" key="1">
    <citation type="journal article" date="2022" name="New Phytol.">
        <title>Ecological generalism drives hyperdiversity of secondary metabolite gene clusters in xylarialean endophytes.</title>
        <authorList>
            <person name="Franco M.E.E."/>
            <person name="Wisecaver J.H."/>
            <person name="Arnold A.E."/>
            <person name="Ju Y.M."/>
            <person name="Slot J.C."/>
            <person name="Ahrendt S."/>
            <person name="Moore L.P."/>
            <person name="Eastman K.E."/>
            <person name="Scott K."/>
            <person name="Konkel Z."/>
            <person name="Mondo S.J."/>
            <person name="Kuo A."/>
            <person name="Hayes R.D."/>
            <person name="Haridas S."/>
            <person name="Andreopoulos B."/>
            <person name="Riley R."/>
            <person name="LaButti K."/>
            <person name="Pangilinan J."/>
            <person name="Lipzen A."/>
            <person name="Amirebrahimi M."/>
            <person name="Yan J."/>
            <person name="Adam C."/>
            <person name="Keymanesh K."/>
            <person name="Ng V."/>
            <person name="Louie K."/>
            <person name="Northen T."/>
            <person name="Drula E."/>
            <person name="Henrissat B."/>
            <person name="Hsieh H.M."/>
            <person name="Youens-Clark K."/>
            <person name="Lutzoni F."/>
            <person name="Miadlikowska J."/>
            <person name="Eastwood D.C."/>
            <person name="Hamelin R.C."/>
            <person name="Grigoriev I.V."/>
            <person name="U'Ren J.M."/>
        </authorList>
    </citation>
    <scope>NUCLEOTIDE SEQUENCE [LARGE SCALE GENOMIC DNA]</scope>
    <source>
        <strain evidence="1 2">ER1909</strain>
    </source>
</reference>
<evidence type="ECO:0000313" key="1">
    <source>
        <dbReference type="EMBL" id="KAI6090352.1"/>
    </source>
</evidence>
<evidence type="ECO:0000313" key="2">
    <source>
        <dbReference type="Proteomes" id="UP001497680"/>
    </source>
</evidence>
<dbReference type="Proteomes" id="UP001497680">
    <property type="component" value="Unassembled WGS sequence"/>
</dbReference>
<sequence>MNGSGTLNGSRLPPNPPGGHHDPSYDTALKGASLAFQKTTPKKLTASSPSSRHADTRAIIAAASAASASRDHSRTVSRQTTGGNSNQGGSSSHDIEHSQHLTQRLQPLAQRSYGTPSHSHLAPGGKQISVDPHSPSFIAASLAVSRNPSPIRHQAMQSPQYARQPVKTRRRRTVGVNESAASSVTSLDLATDTTSIPPTNALISMFEKGEDHTDPVKKGTKVLDSRRSLGTEANHQVRSHPRVLDTIAKNELSPSRLASTIAWERGASPSASESEVIQERLKQPKQTVVDSKRRPPTPPPARIKHEVKTPEPARVLQPKAKQRASTPPPKPTAPADSVVLTPRLKRSTSQNTLTNDVRAQDAIAAKDRELQSTRPAPEYPAHIHDAGEPSITPNRIYQSSPSSGSSFVSASSAPLSSSDSPIRGRSRPVSPDPIPPRRPAQSRPLSTYSLSTTTSSAFPGRSRPTPISNLSVDSLASAMVASSLASSRFTSRPPPQSNPSKTPPRMQTPHMRQTLRKPTSKLDDEPGSRSRSKQRRRKPLGKLGGGKKHIHHEGARKRWREEITARERKRYEGVWASNRGLLLLRSPAGSPARDIPAAHSHTHTHPQTQSHTHTHAPDQSQQHLTKRQQKQLQAEKENEELVANVVARDIWARSRLPFDELAEVWDLVDRRGLGALDREEFVVGMWLIDQRLRGRKIPQKVGESVWGSARGVRIGSLRGKK</sequence>
<gene>
    <name evidence="1" type="ORF">F4821DRAFT_229120</name>
</gene>
<dbReference type="EMBL" id="MU394291">
    <property type="protein sequence ID" value="KAI6090352.1"/>
    <property type="molecule type" value="Genomic_DNA"/>
</dbReference>
<keyword evidence="2" id="KW-1185">Reference proteome</keyword>
<organism evidence="1 2">
    <name type="scientific">Hypoxylon rubiginosum</name>
    <dbReference type="NCBI Taxonomy" id="110542"/>
    <lineage>
        <taxon>Eukaryota</taxon>
        <taxon>Fungi</taxon>
        <taxon>Dikarya</taxon>
        <taxon>Ascomycota</taxon>
        <taxon>Pezizomycotina</taxon>
        <taxon>Sordariomycetes</taxon>
        <taxon>Xylariomycetidae</taxon>
        <taxon>Xylariales</taxon>
        <taxon>Hypoxylaceae</taxon>
        <taxon>Hypoxylon</taxon>
    </lineage>
</organism>